<protein>
    <recommendedName>
        <fullName evidence="4">Zinc-finger domain-containing protein</fullName>
    </recommendedName>
</protein>
<dbReference type="EMBL" id="CP101988">
    <property type="protein sequence ID" value="UUI74636.1"/>
    <property type="molecule type" value="Genomic_DNA"/>
</dbReference>
<keyword evidence="3" id="KW-1185">Reference proteome</keyword>
<evidence type="ECO:0000313" key="2">
    <source>
        <dbReference type="EMBL" id="UUI74636.1"/>
    </source>
</evidence>
<keyword evidence="1" id="KW-1133">Transmembrane helix</keyword>
<organism evidence="2 3">
    <name type="scientific">Cellulomonas chengniuliangii</name>
    <dbReference type="NCBI Taxonomy" id="2968084"/>
    <lineage>
        <taxon>Bacteria</taxon>
        <taxon>Bacillati</taxon>
        <taxon>Actinomycetota</taxon>
        <taxon>Actinomycetes</taxon>
        <taxon>Micrococcales</taxon>
        <taxon>Cellulomonadaceae</taxon>
        <taxon>Cellulomonas</taxon>
    </lineage>
</organism>
<feature type="transmembrane region" description="Helical" evidence="1">
    <location>
        <begin position="100"/>
        <end position="133"/>
    </location>
</feature>
<dbReference type="Pfam" id="PF22564">
    <property type="entry name" value="HAAS"/>
    <property type="match status" value="1"/>
</dbReference>
<accession>A0ABY5KYW7</accession>
<evidence type="ECO:0008006" key="4">
    <source>
        <dbReference type="Google" id="ProtNLM"/>
    </source>
</evidence>
<name>A0ABY5KYW7_9CELL</name>
<feature type="transmembrane region" description="Helical" evidence="1">
    <location>
        <begin position="145"/>
        <end position="165"/>
    </location>
</feature>
<evidence type="ECO:0000256" key="1">
    <source>
        <dbReference type="SAM" id="Phobius"/>
    </source>
</evidence>
<evidence type="ECO:0000313" key="3">
    <source>
        <dbReference type="Proteomes" id="UP001316189"/>
    </source>
</evidence>
<dbReference type="Proteomes" id="UP001316189">
    <property type="component" value="Chromosome"/>
</dbReference>
<keyword evidence="1" id="KW-0812">Transmembrane</keyword>
<sequence length="186" mass="18832">MPGQHLSLVESYLDDLDRALAGIDPAERADVVASIREHVDASLGDQPTAADVHEVLQRLGPVERIAREADAGAPALIAFPEPTPGASPDDRWPRWSGPVLLGLGALAIALIPTAPVAAVALALAAGIAALIGVRRAPGPTSLLRAAVALCALAILLTALAAATLLNVRAELPSIDTPVEVVSPGGG</sequence>
<reference evidence="2 3" key="1">
    <citation type="submission" date="2022-07" db="EMBL/GenBank/DDBJ databases">
        <title>Novel species in genus cellulomonas.</title>
        <authorList>
            <person name="Ye L."/>
        </authorList>
    </citation>
    <scope>NUCLEOTIDE SEQUENCE [LARGE SCALE GENOMIC DNA]</scope>
    <source>
        <strain evidence="3">zg-Y338</strain>
    </source>
</reference>
<proteinExistence type="predicted"/>
<gene>
    <name evidence="2" type="ORF">NP064_12670</name>
</gene>
<dbReference type="RefSeq" id="WP_227570647.1">
    <property type="nucleotide sequence ID" value="NZ_CP101988.1"/>
</dbReference>
<keyword evidence="1" id="KW-0472">Membrane</keyword>